<dbReference type="PANTHER" id="PTHR45624">
    <property type="entry name" value="MITOCHONDRIAL BASIC AMINO ACIDS TRANSPORTER-RELATED"/>
    <property type="match status" value="1"/>
</dbReference>
<dbReference type="GO" id="GO:0022857">
    <property type="term" value="F:transmembrane transporter activity"/>
    <property type="evidence" value="ECO:0007669"/>
    <property type="project" value="TreeGrafter"/>
</dbReference>
<keyword evidence="6" id="KW-0999">Mitochondrion inner membrane</keyword>
<keyword evidence="8" id="KW-0496">Mitochondrion</keyword>
<name>A0A1V8SBP1_9PEZI</name>
<protein>
    <recommendedName>
        <fullName evidence="14">Mitochondrial thiamine pyrophosphate carrier 1</fullName>
    </recommendedName>
</protein>
<evidence type="ECO:0000256" key="5">
    <source>
        <dbReference type="ARBA" id="ARBA00022737"/>
    </source>
</evidence>
<dbReference type="EMBL" id="NAJO01000064">
    <property type="protein sequence ID" value="OQN96614.1"/>
    <property type="molecule type" value="Genomic_DNA"/>
</dbReference>
<dbReference type="Proteomes" id="UP000192596">
    <property type="component" value="Unassembled WGS sequence"/>
</dbReference>
<keyword evidence="4 10" id="KW-0812">Transmembrane</keyword>
<keyword evidence="13" id="KW-1185">Reference proteome</keyword>
<evidence type="ECO:0000256" key="7">
    <source>
        <dbReference type="ARBA" id="ARBA00022989"/>
    </source>
</evidence>
<evidence type="ECO:0000256" key="9">
    <source>
        <dbReference type="ARBA" id="ARBA00023136"/>
    </source>
</evidence>
<organism evidence="12 13">
    <name type="scientific">Cryoendolithus antarcticus</name>
    <dbReference type="NCBI Taxonomy" id="1507870"/>
    <lineage>
        <taxon>Eukaryota</taxon>
        <taxon>Fungi</taxon>
        <taxon>Dikarya</taxon>
        <taxon>Ascomycota</taxon>
        <taxon>Pezizomycotina</taxon>
        <taxon>Dothideomycetes</taxon>
        <taxon>Dothideomycetidae</taxon>
        <taxon>Cladosporiales</taxon>
        <taxon>Cladosporiaceae</taxon>
        <taxon>Cryoendolithus</taxon>
    </lineage>
</organism>
<evidence type="ECO:0000256" key="1">
    <source>
        <dbReference type="ARBA" id="ARBA00004225"/>
    </source>
</evidence>
<comment type="caution">
    <text evidence="12">The sequence shown here is derived from an EMBL/GenBank/DDBJ whole genome shotgun (WGS) entry which is preliminary data.</text>
</comment>
<evidence type="ECO:0000313" key="13">
    <source>
        <dbReference type="Proteomes" id="UP000192596"/>
    </source>
</evidence>
<evidence type="ECO:0000256" key="6">
    <source>
        <dbReference type="ARBA" id="ARBA00022792"/>
    </source>
</evidence>
<gene>
    <name evidence="12" type="ORF">B0A48_17044</name>
</gene>
<evidence type="ECO:0000256" key="10">
    <source>
        <dbReference type="PROSITE-ProRule" id="PRU00282"/>
    </source>
</evidence>
<evidence type="ECO:0000256" key="3">
    <source>
        <dbReference type="ARBA" id="ARBA00022448"/>
    </source>
</evidence>
<keyword evidence="7" id="KW-1133">Transmembrane helix</keyword>
<dbReference type="Gene3D" id="1.50.40.10">
    <property type="entry name" value="Mitochondrial carrier domain"/>
    <property type="match status" value="1"/>
</dbReference>
<evidence type="ECO:0000256" key="11">
    <source>
        <dbReference type="RuleBase" id="RU000488"/>
    </source>
</evidence>
<dbReference type="GO" id="GO:0031966">
    <property type="term" value="C:mitochondrial membrane"/>
    <property type="evidence" value="ECO:0007669"/>
    <property type="project" value="UniProtKB-SubCell"/>
</dbReference>
<dbReference type="AlphaFoldDB" id="A0A1V8SBP1"/>
<comment type="subcellular location">
    <subcellularLocation>
        <location evidence="1">Mitochondrion membrane</location>
        <topology evidence="1">Multi-pass membrane protein</topology>
    </subcellularLocation>
</comment>
<evidence type="ECO:0000256" key="2">
    <source>
        <dbReference type="ARBA" id="ARBA00006375"/>
    </source>
</evidence>
<keyword evidence="3 11" id="KW-0813">Transport</keyword>
<dbReference type="OrthoDB" id="3364892at2759"/>
<evidence type="ECO:0000313" key="12">
    <source>
        <dbReference type="EMBL" id="OQN96614.1"/>
    </source>
</evidence>
<dbReference type="InterPro" id="IPR050567">
    <property type="entry name" value="Mitochondrial_Carrier"/>
</dbReference>
<keyword evidence="9 10" id="KW-0472">Membrane</keyword>
<dbReference type="PANTHER" id="PTHR45624:SF26">
    <property type="entry name" value="CARRIER PROTEIN, PUTATIVE (AFU_ORTHOLOGUE AFUA_1G07710)-RELATED"/>
    <property type="match status" value="1"/>
</dbReference>
<evidence type="ECO:0008006" key="14">
    <source>
        <dbReference type="Google" id="ProtNLM"/>
    </source>
</evidence>
<keyword evidence="5" id="KW-0677">Repeat</keyword>
<proteinExistence type="inferred from homology"/>
<dbReference type="InParanoid" id="A0A1V8SBP1"/>
<comment type="similarity">
    <text evidence="2 11">Belongs to the mitochondrial carrier (TC 2.A.29) family.</text>
</comment>
<accession>A0A1V8SBP1</accession>
<dbReference type="InterPro" id="IPR018108">
    <property type="entry name" value="MCP_transmembrane"/>
</dbReference>
<dbReference type="InterPro" id="IPR023395">
    <property type="entry name" value="MCP_dom_sf"/>
</dbReference>
<feature type="repeat" description="Solcar" evidence="10">
    <location>
        <begin position="58"/>
        <end position="145"/>
    </location>
</feature>
<dbReference type="SUPFAM" id="SSF103506">
    <property type="entry name" value="Mitochondrial carrier"/>
    <property type="match status" value="1"/>
</dbReference>
<dbReference type="PROSITE" id="PS50920">
    <property type="entry name" value="SOLCAR"/>
    <property type="match status" value="1"/>
</dbReference>
<reference evidence="13" key="1">
    <citation type="submission" date="2017-03" db="EMBL/GenBank/DDBJ databases">
        <title>Genomes of endolithic fungi from Antarctica.</title>
        <authorList>
            <person name="Coleine C."/>
            <person name="Masonjones S."/>
            <person name="Stajich J.E."/>
        </authorList>
    </citation>
    <scope>NUCLEOTIDE SEQUENCE [LARGE SCALE GENOMIC DNA]</scope>
    <source>
        <strain evidence="13">CCFEE 5527</strain>
    </source>
</reference>
<evidence type="ECO:0000256" key="4">
    <source>
        <dbReference type="ARBA" id="ARBA00022692"/>
    </source>
</evidence>
<sequence length="325" mass="35645">MLAHAVRTQGWTFIPSQVLPPLLANTAISAVCYATYLQVLAALDPRSSGALKRVYPPPSFSTTFTAGAAAGAAQSLVAAPFDALQVRFRASELLHGKYSNMWSYAYHKLRAIGLRGIFAGSSLSLCKDSVGYGLFFGTFEFVKSQCFYTFVSQYYGSFGTLSSAKQDLIRSQQTGESSDRIPTIEPHYMIEPIFIMAAGVAASFAQQLVQYPLSRVQEVYHGRLAGIDTGSIDGRGAPRPTALHLYQRAYVKTFRRVVISARRSFQTGPAGLVLWLYHGMLSNTLRQVPSASVGLMAFEVIRRKYALEADVVRIHIESGYDILLA</sequence>
<evidence type="ECO:0000256" key="8">
    <source>
        <dbReference type="ARBA" id="ARBA00023128"/>
    </source>
</evidence>
<dbReference type="Pfam" id="PF00153">
    <property type="entry name" value="Mito_carr"/>
    <property type="match status" value="1"/>
</dbReference>